<protein>
    <submittedName>
        <fullName evidence="3">PilT protein domain protein</fullName>
    </submittedName>
</protein>
<evidence type="ECO:0000313" key="3">
    <source>
        <dbReference type="EMBL" id="EDY21978.1"/>
    </source>
</evidence>
<keyword evidence="1" id="KW-1133">Transmembrane helix</keyword>
<dbReference type="SUPFAM" id="SSF88723">
    <property type="entry name" value="PIN domain-like"/>
    <property type="match status" value="1"/>
</dbReference>
<dbReference type="SMART" id="SM00670">
    <property type="entry name" value="PINc"/>
    <property type="match status" value="1"/>
</dbReference>
<dbReference type="STRING" id="497964.CfE428DRAFT_0103"/>
<evidence type="ECO:0000259" key="2">
    <source>
        <dbReference type="SMART" id="SM00670"/>
    </source>
</evidence>
<dbReference type="Pfam" id="PF01850">
    <property type="entry name" value="PIN"/>
    <property type="match status" value="1"/>
</dbReference>
<dbReference type="CDD" id="cd09877">
    <property type="entry name" value="PIN_YacL-like"/>
    <property type="match status" value="1"/>
</dbReference>
<gene>
    <name evidence="3" type="ORF">CfE428DRAFT_0103</name>
</gene>
<sequence length="333" mass="36072" precursor="true">MTPLLTINLLRALFVVFATCLGSMIGEPLMGSPLAGTLVGAAFGLFVVLADRLLHGISLRVFSSATLGLLIGFLFSKLLLSSGVLDKASEQVQWVCSLVVYATFSYVGMMLAIRSNRDEFAIIIPYVRFRQATVHDAPLLIDSNVIIDGRIPSVCATGFLSSSLVVPRFVLDELQRLADSSDPQKRERGRLALERLQRMQLDPNLSVTIHETEEDSHTPVDTKLIQVAKMLDARLLTNDSGLCAIARLQNVSVLNLHDLTQALKPQLAAGDHVELSLVKEGRDAHQAVGYLPDGTMVVVNHARAHIGKTVPVVVASALQTSAGRLFFADIRAA</sequence>
<proteinExistence type="predicted"/>
<dbReference type="InterPro" id="IPR052041">
    <property type="entry name" value="Nucleic_acid_metab_PIN/TRAM"/>
</dbReference>
<organism evidence="3 4">
    <name type="scientific">Chthoniobacter flavus Ellin428</name>
    <dbReference type="NCBI Taxonomy" id="497964"/>
    <lineage>
        <taxon>Bacteria</taxon>
        <taxon>Pseudomonadati</taxon>
        <taxon>Verrucomicrobiota</taxon>
        <taxon>Spartobacteria</taxon>
        <taxon>Chthoniobacterales</taxon>
        <taxon>Chthoniobacteraceae</taxon>
        <taxon>Chthoniobacter</taxon>
    </lineage>
</organism>
<dbReference type="InParanoid" id="B4CTU0"/>
<reference evidence="3 4" key="1">
    <citation type="journal article" date="2011" name="J. Bacteriol.">
        <title>Genome sequence of Chthoniobacter flavus Ellin428, an aerobic heterotrophic soil bacterium.</title>
        <authorList>
            <person name="Kant R."/>
            <person name="van Passel M.W."/>
            <person name="Palva A."/>
            <person name="Lucas S."/>
            <person name="Lapidus A."/>
            <person name="Glavina Del Rio T."/>
            <person name="Dalin E."/>
            <person name="Tice H."/>
            <person name="Bruce D."/>
            <person name="Goodwin L."/>
            <person name="Pitluck S."/>
            <person name="Larimer F.W."/>
            <person name="Land M.L."/>
            <person name="Hauser L."/>
            <person name="Sangwan P."/>
            <person name="de Vos W.M."/>
            <person name="Janssen P.H."/>
            <person name="Smidt H."/>
        </authorList>
    </citation>
    <scope>NUCLEOTIDE SEQUENCE [LARGE SCALE GENOMIC DNA]</scope>
    <source>
        <strain evidence="3 4">Ellin428</strain>
    </source>
</reference>
<feature type="transmembrane region" description="Helical" evidence="1">
    <location>
        <begin position="92"/>
        <end position="113"/>
    </location>
</feature>
<accession>B4CTU0</accession>
<evidence type="ECO:0000256" key="1">
    <source>
        <dbReference type="SAM" id="Phobius"/>
    </source>
</evidence>
<dbReference type="InterPro" id="IPR002716">
    <property type="entry name" value="PIN_dom"/>
</dbReference>
<dbReference type="Proteomes" id="UP000005824">
    <property type="component" value="Unassembled WGS sequence"/>
</dbReference>
<keyword evidence="1" id="KW-0472">Membrane</keyword>
<dbReference type="PANTHER" id="PTHR11603:SF147">
    <property type="entry name" value="MEMBRANE PROTEIN"/>
    <property type="match status" value="1"/>
</dbReference>
<feature type="transmembrane region" description="Helical" evidence="1">
    <location>
        <begin position="34"/>
        <end position="54"/>
    </location>
</feature>
<evidence type="ECO:0000313" key="4">
    <source>
        <dbReference type="Proteomes" id="UP000005824"/>
    </source>
</evidence>
<dbReference type="PANTHER" id="PTHR11603">
    <property type="entry name" value="AAA FAMILY ATPASE"/>
    <property type="match status" value="1"/>
</dbReference>
<comment type="caution">
    <text evidence="3">The sequence shown here is derived from an EMBL/GenBank/DDBJ whole genome shotgun (WGS) entry which is preliminary data.</text>
</comment>
<dbReference type="eggNOG" id="COG4956">
    <property type="taxonomic scope" value="Bacteria"/>
</dbReference>
<dbReference type="InterPro" id="IPR029060">
    <property type="entry name" value="PIN-like_dom_sf"/>
</dbReference>
<keyword evidence="4" id="KW-1185">Reference proteome</keyword>
<dbReference type="Gene3D" id="3.40.50.1010">
    <property type="entry name" value="5'-nuclease"/>
    <property type="match status" value="1"/>
</dbReference>
<dbReference type="RefSeq" id="WP_006977430.1">
    <property type="nucleotide sequence ID" value="NZ_ABVL01000001.1"/>
</dbReference>
<name>B4CTU0_9BACT</name>
<feature type="transmembrane region" description="Helical" evidence="1">
    <location>
        <begin position="61"/>
        <end position="80"/>
    </location>
</feature>
<dbReference type="EMBL" id="ABVL01000001">
    <property type="protein sequence ID" value="EDY21978.1"/>
    <property type="molecule type" value="Genomic_DNA"/>
</dbReference>
<dbReference type="AlphaFoldDB" id="B4CTU0"/>
<keyword evidence="1" id="KW-0812">Transmembrane</keyword>
<feature type="domain" description="PIN" evidence="2">
    <location>
        <begin position="137"/>
        <end position="244"/>
    </location>
</feature>